<keyword evidence="4" id="KW-1185">Reference proteome</keyword>
<gene>
    <name evidence="3" type="ORF">R3W88_020339</name>
</gene>
<reference evidence="3 4" key="1">
    <citation type="submission" date="2023-10" db="EMBL/GenBank/DDBJ databases">
        <title>Genome-Wide Identification Analysis in wild type Solanum Pinnatisectum Reveals Some Genes Defensing Phytophthora Infestans.</title>
        <authorList>
            <person name="Sun C."/>
        </authorList>
    </citation>
    <scope>NUCLEOTIDE SEQUENCE [LARGE SCALE GENOMIC DNA]</scope>
    <source>
        <strain evidence="3">LQN</strain>
        <tissue evidence="3">Leaf</tissue>
    </source>
</reference>
<organism evidence="3 4">
    <name type="scientific">Solanum pinnatisectum</name>
    <name type="common">tansyleaf nightshade</name>
    <dbReference type="NCBI Taxonomy" id="50273"/>
    <lineage>
        <taxon>Eukaryota</taxon>
        <taxon>Viridiplantae</taxon>
        <taxon>Streptophyta</taxon>
        <taxon>Embryophyta</taxon>
        <taxon>Tracheophyta</taxon>
        <taxon>Spermatophyta</taxon>
        <taxon>Magnoliopsida</taxon>
        <taxon>eudicotyledons</taxon>
        <taxon>Gunneridae</taxon>
        <taxon>Pentapetalae</taxon>
        <taxon>asterids</taxon>
        <taxon>lamiids</taxon>
        <taxon>Solanales</taxon>
        <taxon>Solanaceae</taxon>
        <taxon>Solanoideae</taxon>
        <taxon>Solaneae</taxon>
        <taxon>Solanum</taxon>
    </lineage>
</organism>
<name>A0AAV9KR82_9SOLN</name>
<sequence>MIVIPLVIHWGLGLIRLLMTTKVVYVNGACHWITTKLEFTPARRNWRVIVVFNMHDETFSDMILPSSLINESQTHFDEIFLFVLDESLCLVDNNYDKREPIKIWMMKEYGAPDSWEKQFSIQNYHFAQNFPLRDDIFWTPYFGSAAPTELEIANDFMKPMAIRKNGEILWKDGQIIVLEMLVRSHPINGRENPKDGKRRISRAKSKYRMRSASLSYMSGLRKKERKSMQVKKPSLSN</sequence>
<comment type="caution">
    <text evidence="3">The sequence shown here is derived from an EMBL/GenBank/DDBJ whole genome shotgun (WGS) entry which is preliminary data.</text>
</comment>
<accession>A0AAV9KR82</accession>
<proteinExistence type="predicted"/>
<evidence type="ECO:0000259" key="2">
    <source>
        <dbReference type="Pfam" id="PF07734"/>
    </source>
</evidence>
<dbReference type="AlphaFoldDB" id="A0AAV9KR82"/>
<dbReference type="InterPro" id="IPR017451">
    <property type="entry name" value="F-box-assoc_interact_dom"/>
</dbReference>
<evidence type="ECO:0000256" key="1">
    <source>
        <dbReference type="SAM" id="MobiDB-lite"/>
    </source>
</evidence>
<dbReference type="NCBIfam" id="TIGR01640">
    <property type="entry name" value="F_box_assoc_1"/>
    <property type="match status" value="1"/>
</dbReference>
<evidence type="ECO:0000313" key="3">
    <source>
        <dbReference type="EMBL" id="KAK4714432.1"/>
    </source>
</evidence>
<feature type="region of interest" description="Disordered" evidence="1">
    <location>
        <begin position="187"/>
        <end position="237"/>
    </location>
</feature>
<dbReference type="EMBL" id="JAWPEI010000010">
    <property type="protein sequence ID" value="KAK4714432.1"/>
    <property type="molecule type" value="Genomic_DNA"/>
</dbReference>
<dbReference type="Pfam" id="PF07734">
    <property type="entry name" value="FBA_1"/>
    <property type="match status" value="1"/>
</dbReference>
<feature type="compositionally biased region" description="Basic residues" evidence="1">
    <location>
        <begin position="220"/>
        <end position="229"/>
    </location>
</feature>
<dbReference type="Proteomes" id="UP001311915">
    <property type="component" value="Unassembled WGS sequence"/>
</dbReference>
<feature type="domain" description="F-box associated beta-propeller type 1" evidence="2">
    <location>
        <begin position="21"/>
        <end position="127"/>
    </location>
</feature>
<evidence type="ECO:0000313" key="4">
    <source>
        <dbReference type="Proteomes" id="UP001311915"/>
    </source>
</evidence>
<dbReference type="InterPro" id="IPR006527">
    <property type="entry name" value="F-box-assoc_dom_typ1"/>
</dbReference>
<feature type="compositionally biased region" description="Basic residues" evidence="1">
    <location>
        <begin position="196"/>
        <end position="209"/>
    </location>
</feature>
<protein>
    <recommendedName>
        <fullName evidence="2">F-box associated beta-propeller type 1 domain-containing protein</fullName>
    </recommendedName>
</protein>